<keyword evidence="5 9" id="KW-1133">Transmembrane helix</keyword>
<dbReference type="GO" id="GO:0009767">
    <property type="term" value="P:photosynthetic electron transport chain"/>
    <property type="evidence" value="ECO:0007669"/>
    <property type="project" value="InterPro"/>
</dbReference>
<evidence type="ECO:0000256" key="7">
    <source>
        <dbReference type="ARBA" id="ARBA00023078"/>
    </source>
</evidence>
<dbReference type="GO" id="GO:0009521">
    <property type="term" value="C:photosystem"/>
    <property type="evidence" value="ECO:0007669"/>
    <property type="project" value="InterPro"/>
</dbReference>
<dbReference type="RefSeq" id="WP_144867455.1">
    <property type="nucleotide sequence ID" value="NZ_LR213830.1"/>
</dbReference>
<evidence type="ECO:0000256" key="3">
    <source>
        <dbReference type="ARBA" id="ARBA00022531"/>
    </source>
</evidence>
<dbReference type="OrthoDB" id="9429529at2"/>
<keyword evidence="3" id="KW-0602">Photosynthesis</keyword>
<feature type="transmembrane region" description="Helical" evidence="9">
    <location>
        <begin position="138"/>
        <end position="158"/>
    </location>
</feature>
<dbReference type="EMBL" id="CAACVJ010000679">
    <property type="protein sequence ID" value="VEP18251.1"/>
    <property type="molecule type" value="Genomic_DNA"/>
</dbReference>
<evidence type="ECO:0000256" key="1">
    <source>
        <dbReference type="ARBA" id="ARBA00004636"/>
    </source>
</evidence>
<dbReference type="AlphaFoldDB" id="A0A563W3I6"/>
<organism evidence="10 11">
    <name type="scientific">Hyella patelloides LEGE 07179</name>
    <dbReference type="NCBI Taxonomy" id="945734"/>
    <lineage>
        <taxon>Bacteria</taxon>
        <taxon>Bacillati</taxon>
        <taxon>Cyanobacteriota</taxon>
        <taxon>Cyanophyceae</taxon>
        <taxon>Pleurocapsales</taxon>
        <taxon>Hyellaceae</taxon>
        <taxon>Hyella</taxon>
    </lineage>
</organism>
<dbReference type="Proteomes" id="UP000320055">
    <property type="component" value="Unassembled WGS sequence"/>
</dbReference>
<evidence type="ECO:0000256" key="8">
    <source>
        <dbReference type="ARBA" id="ARBA00023136"/>
    </source>
</evidence>
<dbReference type="InterPro" id="IPR000932">
    <property type="entry name" value="PS_antenna-like"/>
</dbReference>
<feature type="transmembrane region" description="Helical" evidence="9">
    <location>
        <begin position="27"/>
        <end position="48"/>
    </location>
</feature>
<keyword evidence="8 9" id="KW-0472">Membrane</keyword>
<reference evidence="10 11" key="1">
    <citation type="submission" date="2019-01" db="EMBL/GenBank/DDBJ databases">
        <authorList>
            <person name="Brito A."/>
        </authorList>
    </citation>
    <scope>NUCLEOTIDE SEQUENCE [LARGE SCALE GENOMIC DNA]</scope>
    <source>
        <strain evidence="10">1</strain>
    </source>
</reference>
<protein>
    <submittedName>
        <fullName evidence="10">Chlorophyll a/b binding light-harvesting protein</fullName>
    </submittedName>
</protein>
<dbReference type="GO" id="GO:0016168">
    <property type="term" value="F:chlorophyll binding"/>
    <property type="evidence" value="ECO:0007669"/>
    <property type="project" value="UniProtKB-KW"/>
</dbReference>
<dbReference type="GO" id="GO:0031676">
    <property type="term" value="C:plasma membrane-derived thylakoid membrane"/>
    <property type="evidence" value="ECO:0007669"/>
    <property type="project" value="UniProtKB-SubCell"/>
</dbReference>
<keyword evidence="4 9" id="KW-0812">Transmembrane</keyword>
<evidence type="ECO:0000256" key="6">
    <source>
        <dbReference type="ARBA" id="ARBA00022991"/>
    </source>
</evidence>
<evidence type="ECO:0000256" key="5">
    <source>
        <dbReference type="ARBA" id="ARBA00022989"/>
    </source>
</evidence>
<dbReference type="InterPro" id="IPR036001">
    <property type="entry name" value="PS_II_antenna-like_sf"/>
</dbReference>
<keyword evidence="11" id="KW-1185">Reference proteome</keyword>
<evidence type="ECO:0000313" key="11">
    <source>
        <dbReference type="Proteomes" id="UP000320055"/>
    </source>
</evidence>
<keyword evidence="2" id="KW-0148">Chlorophyll</keyword>
<feature type="transmembrane region" description="Helical" evidence="9">
    <location>
        <begin position="89"/>
        <end position="109"/>
    </location>
</feature>
<name>A0A563W3I6_9CYAN</name>
<gene>
    <name evidence="10" type="ORF">H1P_720007</name>
</gene>
<evidence type="ECO:0000256" key="2">
    <source>
        <dbReference type="ARBA" id="ARBA00022494"/>
    </source>
</evidence>
<dbReference type="NCBIfam" id="TIGR03041">
    <property type="entry name" value="PS_antenn_a_b"/>
    <property type="match status" value="1"/>
</dbReference>
<dbReference type="SUPFAM" id="SSF161077">
    <property type="entry name" value="Photosystem II antenna protein-like"/>
    <property type="match status" value="1"/>
</dbReference>
<keyword evidence="7" id="KW-0793">Thylakoid</keyword>
<keyword evidence="6" id="KW-0157">Chromophore</keyword>
<accession>A0A563W3I6</accession>
<comment type="subcellular location">
    <subcellularLocation>
        <location evidence="1">Cellular thylakoid membrane</location>
        <topology evidence="1">Multi-pass membrane protein</topology>
    </subcellularLocation>
</comment>
<feature type="transmembrane region" description="Helical" evidence="9">
    <location>
        <begin position="208"/>
        <end position="229"/>
    </location>
</feature>
<evidence type="ECO:0000256" key="4">
    <source>
        <dbReference type="ARBA" id="ARBA00022692"/>
    </source>
</evidence>
<proteinExistence type="predicted"/>
<evidence type="ECO:0000313" key="10">
    <source>
        <dbReference type="EMBL" id="VEP18251.1"/>
    </source>
</evidence>
<sequence length="475" mass="53576">MYASNETQEQYPWWSGNARFIDLSNTFIVAHVAQAALIMLWAGAFTLFELAVYSPDEPLYTQGLILLPHLATEGWGIGSGGTIVNTYPWFAIGVIHIVAAVVLAGGAYFHRNRLPSSLAMASEKAAKFHFEWQDAPKLGFILGHHLVILGLGALLLVVKAQFFGGLYDANLDQVRIVTSPTLDPATIWDYKTHLFDVNSLEDLVGGHIYVAVLLIAGGAWHILIPPFKWVERVFIFSGDGILSYSLFGIALAGFAASYYCGFDTLSYPEKFYGPTLELKSFLPRYFESQPTLAEGYTVRTWLANTHFYLAFFFLQGSLWHFQRAMGLDISKVLKNWQQNMMLVSNNPQLAYQQPIKSQPQPFPLLQYGMPQAESQPYLKQKQPFDDYFYRPSQGIEQPTLTTINGVENTLYQTTYQTQKYSFYQSSKQSKAKAMFGYGSNSSAQLYEQPKTRTKASAYSQPIETVFYEPKHNRNS</sequence>
<evidence type="ECO:0000256" key="9">
    <source>
        <dbReference type="SAM" id="Phobius"/>
    </source>
</evidence>
<feature type="transmembrane region" description="Helical" evidence="9">
    <location>
        <begin position="241"/>
        <end position="259"/>
    </location>
</feature>
<dbReference type="Pfam" id="PF00421">
    <property type="entry name" value="PSII"/>
    <property type="match status" value="1"/>
</dbReference>